<organism evidence="1 2">
    <name type="scientific">Neolecta irregularis (strain DAH-3)</name>
    <dbReference type="NCBI Taxonomy" id="1198029"/>
    <lineage>
        <taxon>Eukaryota</taxon>
        <taxon>Fungi</taxon>
        <taxon>Dikarya</taxon>
        <taxon>Ascomycota</taxon>
        <taxon>Taphrinomycotina</taxon>
        <taxon>Neolectales</taxon>
        <taxon>Neolectaceae</taxon>
        <taxon>Neolecta</taxon>
    </lineage>
</organism>
<proteinExistence type="predicted"/>
<evidence type="ECO:0000313" key="2">
    <source>
        <dbReference type="Proteomes" id="UP000186594"/>
    </source>
</evidence>
<dbReference type="EMBL" id="LXFE01000239">
    <property type="protein sequence ID" value="OLL26106.1"/>
    <property type="molecule type" value="Genomic_DNA"/>
</dbReference>
<evidence type="ECO:0000313" key="1">
    <source>
        <dbReference type="EMBL" id="OLL26106.1"/>
    </source>
</evidence>
<protein>
    <submittedName>
        <fullName evidence="1">Uncharacterized protein</fullName>
    </submittedName>
</protein>
<sequence length="78" mass="8892">MAQNFTRSISKAVPTSGQRAINNTVFANRMVYYERLEKKISADDPVPKEQHFGNFWATDGSQNVIAQLEISMTEKKKQ</sequence>
<accession>A0A1U7LTV8</accession>
<comment type="caution">
    <text evidence="1">The sequence shown here is derived from an EMBL/GenBank/DDBJ whole genome shotgun (WGS) entry which is preliminary data.</text>
</comment>
<reference evidence="1 2" key="1">
    <citation type="submission" date="2016-04" db="EMBL/GenBank/DDBJ databases">
        <title>Evolutionary innovation and constraint leading to complex multicellularity in the Ascomycota.</title>
        <authorList>
            <person name="Cisse O."/>
            <person name="Nguyen A."/>
            <person name="Hewitt D.A."/>
            <person name="Jedd G."/>
            <person name="Stajich J.E."/>
        </authorList>
    </citation>
    <scope>NUCLEOTIDE SEQUENCE [LARGE SCALE GENOMIC DNA]</scope>
    <source>
        <strain evidence="1 2">DAH-3</strain>
    </source>
</reference>
<gene>
    <name evidence="1" type="ORF">NEOLI_000612</name>
</gene>
<dbReference type="AlphaFoldDB" id="A0A1U7LTV8"/>
<keyword evidence="2" id="KW-1185">Reference proteome</keyword>
<dbReference type="Proteomes" id="UP000186594">
    <property type="component" value="Unassembled WGS sequence"/>
</dbReference>
<name>A0A1U7LTV8_NEOID</name>